<dbReference type="EMBL" id="LT551371">
    <property type="protein sequence ID" value="SAL96856.1"/>
    <property type="molecule type" value="Genomic_DNA"/>
</dbReference>
<sequence length="86" mass="10045">MHFTMLFKKWMQRILPFAFQKYDSPALDDKEMLTNVTCMQKQPQKAKYLLDPMRTTTCPDVLGEFYDPMGGRTHYAPNYDLTNTGA</sequence>
<accession>A0A168LIF6</accession>
<organism evidence="1">
    <name type="scientific">Absidia glauca</name>
    <name type="common">Pin mould</name>
    <dbReference type="NCBI Taxonomy" id="4829"/>
    <lineage>
        <taxon>Eukaryota</taxon>
        <taxon>Fungi</taxon>
        <taxon>Fungi incertae sedis</taxon>
        <taxon>Mucoromycota</taxon>
        <taxon>Mucoromycotina</taxon>
        <taxon>Mucoromycetes</taxon>
        <taxon>Mucorales</taxon>
        <taxon>Cunninghamellaceae</taxon>
        <taxon>Absidia</taxon>
    </lineage>
</organism>
<keyword evidence="2" id="KW-1185">Reference proteome</keyword>
<reference evidence="1" key="1">
    <citation type="submission" date="2016-04" db="EMBL/GenBank/DDBJ databases">
        <authorList>
            <person name="Evans L.H."/>
            <person name="Alamgir A."/>
            <person name="Owens N."/>
            <person name="Weber N.D."/>
            <person name="Virtaneva K."/>
            <person name="Barbian K."/>
            <person name="Babar A."/>
            <person name="Rosenke K."/>
        </authorList>
    </citation>
    <scope>NUCLEOTIDE SEQUENCE [LARGE SCALE GENOMIC DNA]</scope>
    <source>
        <strain evidence="1">CBS 101.48</strain>
    </source>
</reference>
<name>A0A168LIF6_ABSGL</name>
<dbReference type="OrthoDB" id="2286670at2759"/>
<gene>
    <name evidence="1" type="primary">ABSGL_02293.1 scaffold 3129</name>
</gene>
<dbReference type="InParanoid" id="A0A168LIF6"/>
<evidence type="ECO:0000313" key="2">
    <source>
        <dbReference type="Proteomes" id="UP000078561"/>
    </source>
</evidence>
<evidence type="ECO:0000313" key="1">
    <source>
        <dbReference type="EMBL" id="SAL96856.1"/>
    </source>
</evidence>
<dbReference type="Proteomes" id="UP000078561">
    <property type="component" value="Unassembled WGS sequence"/>
</dbReference>
<protein>
    <submittedName>
        <fullName evidence="1">Uncharacterized protein</fullName>
    </submittedName>
</protein>
<proteinExistence type="predicted"/>
<dbReference type="AlphaFoldDB" id="A0A168LIF6"/>